<accession>A0AAP2G227</accession>
<proteinExistence type="predicted"/>
<keyword evidence="1" id="KW-0732">Signal</keyword>
<protein>
    <recommendedName>
        <fullName evidence="4">Lipocalin-like domain-containing protein</fullName>
    </recommendedName>
</protein>
<feature type="signal peptide" evidence="1">
    <location>
        <begin position="1"/>
        <end position="22"/>
    </location>
</feature>
<evidence type="ECO:0000313" key="3">
    <source>
        <dbReference type="Proteomes" id="UP001319104"/>
    </source>
</evidence>
<keyword evidence="3" id="KW-1185">Reference proteome</keyword>
<name>A0AAP2G227_9BACT</name>
<dbReference type="Proteomes" id="UP001319104">
    <property type="component" value="Unassembled WGS sequence"/>
</dbReference>
<organism evidence="2 3">
    <name type="scientific">Litoribacter ruber</name>
    <dbReference type="NCBI Taxonomy" id="702568"/>
    <lineage>
        <taxon>Bacteria</taxon>
        <taxon>Pseudomonadati</taxon>
        <taxon>Bacteroidota</taxon>
        <taxon>Cytophagia</taxon>
        <taxon>Cytophagales</taxon>
        <taxon>Cyclobacteriaceae</taxon>
        <taxon>Litoribacter</taxon>
    </lineage>
</organism>
<evidence type="ECO:0000256" key="1">
    <source>
        <dbReference type="SAM" id="SignalP"/>
    </source>
</evidence>
<dbReference type="RefSeq" id="WP_213946390.1">
    <property type="nucleotide sequence ID" value="NZ_JAHBGI010000014.1"/>
</dbReference>
<feature type="chain" id="PRO_5042813626" description="Lipocalin-like domain-containing protein" evidence="1">
    <location>
        <begin position="23"/>
        <end position="190"/>
    </location>
</feature>
<reference evidence="2 3" key="1">
    <citation type="submission" date="2021-05" db="EMBL/GenBank/DDBJ databases">
        <authorList>
            <person name="Zhang Z.D."/>
            <person name="Osman G."/>
        </authorList>
    </citation>
    <scope>NUCLEOTIDE SEQUENCE [LARGE SCALE GENOMIC DNA]</scope>
    <source>
        <strain evidence="2 3">KCTC 32217</strain>
    </source>
</reference>
<comment type="caution">
    <text evidence="2">The sequence shown here is derived from an EMBL/GenBank/DDBJ whole genome shotgun (WGS) entry which is preliminary data.</text>
</comment>
<gene>
    <name evidence="2" type="ORF">KI659_16045</name>
</gene>
<dbReference type="PROSITE" id="PS51257">
    <property type="entry name" value="PROKAR_LIPOPROTEIN"/>
    <property type="match status" value="1"/>
</dbReference>
<evidence type="ECO:0000313" key="2">
    <source>
        <dbReference type="EMBL" id="MBS9525529.1"/>
    </source>
</evidence>
<evidence type="ECO:0008006" key="4">
    <source>
        <dbReference type="Google" id="ProtNLM"/>
    </source>
</evidence>
<sequence>MMKNLRLLFMATALLAFFSCSNDEEWNQPEEFMGTWNLEEMNYTAVSSVSAYGETSTTTTVGEGRDLDVIIEFQQNPNGYHTSGSYIIDMKVDYGGMDDVFDSDFFGIDREEMFPSEVSYRLEGFMQSGDWEIVGDNVIRVHAEGSEPSEAIIREITDRILIMDFDHITETNQGEMKTTNEIQGTYTFVR</sequence>
<dbReference type="AlphaFoldDB" id="A0AAP2G227"/>
<dbReference type="EMBL" id="JAHCMY010000014">
    <property type="protein sequence ID" value="MBS9525529.1"/>
    <property type="molecule type" value="Genomic_DNA"/>
</dbReference>